<dbReference type="InterPro" id="IPR013087">
    <property type="entry name" value="Znf_C2H2_type"/>
</dbReference>
<feature type="domain" description="C2H2-type" evidence="7">
    <location>
        <begin position="82"/>
        <end position="111"/>
    </location>
</feature>
<dbReference type="Gene3D" id="3.30.160.60">
    <property type="entry name" value="Classic Zinc Finger"/>
    <property type="match status" value="2"/>
</dbReference>
<dbReference type="SUPFAM" id="SSF57667">
    <property type="entry name" value="beta-beta-alpha zinc fingers"/>
    <property type="match status" value="2"/>
</dbReference>
<dbReference type="GO" id="GO:0005667">
    <property type="term" value="C:transcription regulator complex"/>
    <property type="evidence" value="ECO:0007669"/>
    <property type="project" value="TreeGrafter"/>
</dbReference>
<dbReference type="InterPro" id="IPR036236">
    <property type="entry name" value="Znf_C2H2_sf"/>
</dbReference>
<keyword evidence="9" id="KW-1185">Reference proteome</keyword>
<dbReference type="HOGENOM" id="CLU_1215521_0_0_1"/>
<reference evidence="8 9" key="1">
    <citation type="submission" date="2014-05" db="EMBL/GenBank/DDBJ databases">
        <title>Draft genome sequence of a rare smut relative, Tilletiaria anomala UBC 951.</title>
        <authorList>
            <consortium name="DOE Joint Genome Institute"/>
            <person name="Toome M."/>
            <person name="Kuo A."/>
            <person name="Henrissat B."/>
            <person name="Lipzen A."/>
            <person name="Tritt A."/>
            <person name="Yoshinaga Y."/>
            <person name="Zane M."/>
            <person name="Barry K."/>
            <person name="Grigoriev I.V."/>
            <person name="Spatafora J.W."/>
            <person name="Aimea M.C."/>
        </authorList>
    </citation>
    <scope>NUCLEOTIDE SEQUENCE [LARGE SCALE GENOMIC DNA]</scope>
    <source>
        <strain evidence="8 9">UBC 951</strain>
    </source>
</reference>
<evidence type="ECO:0000313" key="8">
    <source>
        <dbReference type="EMBL" id="KDN36783.1"/>
    </source>
</evidence>
<dbReference type="GO" id="GO:0000785">
    <property type="term" value="C:chromatin"/>
    <property type="evidence" value="ECO:0007669"/>
    <property type="project" value="TreeGrafter"/>
</dbReference>
<organism evidence="8 9">
    <name type="scientific">Tilletiaria anomala (strain ATCC 24038 / CBS 436.72 / UBC 951)</name>
    <dbReference type="NCBI Taxonomy" id="1037660"/>
    <lineage>
        <taxon>Eukaryota</taxon>
        <taxon>Fungi</taxon>
        <taxon>Dikarya</taxon>
        <taxon>Basidiomycota</taxon>
        <taxon>Ustilaginomycotina</taxon>
        <taxon>Exobasidiomycetes</taxon>
        <taxon>Georgefischeriales</taxon>
        <taxon>Tilletiariaceae</taxon>
        <taxon>Tilletiaria</taxon>
    </lineage>
</organism>
<dbReference type="FunFam" id="3.30.160.60:FF:000072">
    <property type="entry name" value="zinc finger protein 143 isoform X1"/>
    <property type="match status" value="1"/>
</dbReference>
<dbReference type="GO" id="GO:0000978">
    <property type="term" value="F:RNA polymerase II cis-regulatory region sequence-specific DNA binding"/>
    <property type="evidence" value="ECO:0007669"/>
    <property type="project" value="TreeGrafter"/>
</dbReference>
<dbReference type="PROSITE" id="PS50157">
    <property type="entry name" value="ZINC_FINGER_C2H2_2"/>
    <property type="match status" value="2"/>
</dbReference>
<feature type="region of interest" description="Disordered" evidence="6">
    <location>
        <begin position="185"/>
        <end position="228"/>
    </location>
</feature>
<feature type="domain" description="C2H2-type" evidence="7">
    <location>
        <begin position="112"/>
        <end position="141"/>
    </location>
</feature>
<proteinExistence type="predicted"/>
<dbReference type="PROSITE" id="PS00028">
    <property type="entry name" value="ZINC_FINGER_C2H2_1"/>
    <property type="match status" value="2"/>
</dbReference>
<evidence type="ECO:0000256" key="6">
    <source>
        <dbReference type="SAM" id="MobiDB-lite"/>
    </source>
</evidence>
<dbReference type="STRING" id="1037660.A0A066V927"/>
<name>A0A066V927_TILAU</name>
<keyword evidence="1" id="KW-0479">Metal-binding</keyword>
<accession>A0A066V927</accession>
<evidence type="ECO:0000256" key="3">
    <source>
        <dbReference type="ARBA" id="ARBA00022771"/>
    </source>
</evidence>
<dbReference type="GO" id="GO:0008270">
    <property type="term" value="F:zinc ion binding"/>
    <property type="evidence" value="ECO:0007669"/>
    <property type="project" value="UniProtKB-KW"/>
</dbReference>
<evidence type="ECO:0000256" key="5">
    <source>
        <dbReference type="PROSITE-ProRule" id="PRU00042"/>
    </source>
</evidence>
<dbReference type="OrthoDB" id="654211at2759"/>
<evidence type="ECO:0000256" key="1">
    <source>
        <dbReference type="ARBA" id="ARBA00022723"/>
    </source>
</evidence>
<dbReference type="EMBL" id="JMSN01000156">
    <property type="protein sequence ID" value="KDN36783.1"/>
    <property type="molecule type" value="Genomic_DNA"/>
</dbReference>
<evidence type="ECO:0000259" key="7">
    <source>
        <dbReference type="PROSITE" id="PS50157"/>
    </source>
</evidence>
<dbReference type="PANTHER" id="PTHR14003:SF19">
    <property type="entry name" value="YY2 TRANSCRIPTION FACTOR"/>
    <property type="match status" value="1"/>
</dbReference>
<dbReference type="PANTHER" id="PTHR14003">
    <property type="entry name" value="TRANSCRIPTIONAL REPRESSOR PROTEIN YY"/>
    <property type="match status" value="1"/>
</dbReference>
<gene>
    <name evidence="8" type="ORF">K437DRAFT_229541</name>
</gene>
<dbReference type="RefSeq" id="XP_013240168.1">
    <property type="nucleotide sequence ID" value="XM_013384714.1"/>
</dbReference>
<feature type="region of interest" description="Disordered" evidence="6">
    <location>
        <begin position="1"/>
        <end position="81"/>
    </location>
</feature>
<dbReference type="GO" id="GO:0000981">
    <property type="term" value="F:DNA-binding transcription factor activity, RNA polymerase II-specific"/>
    <property type="evidence" value="ECO:0007669"/>
    <property type="project" value="UniProtKB-ARBA"/>
</dbReference>
<protein>
    <recommendedName>
        <fullName evidence="7">C2H2-type domain-containing protein</fullName>
    </recommendedName>
</protein>
<comment type="caution">
    <text evidence="8">The sequence shown here is derived from an EMBL/GenBank/DDBJ whole genome shotgun (WGS) entry which is preliminary data.</text>
</comment>
<dbReference type="GeneID" id="25262704"/>
<keyword evidence="3 5" id="KW-0863">Zinc-finger</keyword>
<feature type="compositionally biased region" description="Polar residues" evidence="6">
    <location>
        <begin position="205"/>
        <end position="228"/>
    </location>
</feature>
<dbReference type="AlphaFoldDB" id="A0A066V927"/>
<keyword evidence="2" id="KW-0677">Repeat</keyword>
<dbReference type="Proteomes" id="UP000027361">
    <property type="component" value="Unassembled WGS sequence"/>
</dbReference>
<evidence type="ECO:0000313" key="9">
    <source>
        <dbReference type="Proteomes" id="UP000027361"/>
    </source>
</evidence>
<feature type="compositionally biased region" description="Basic and acidic residues" evidence="6">
    <location>
        <begin position="185"/>
        <end position="198"/>
    </location>
</feature>
<sequence length="228" mass="24228">MPVPPVRGSAQLAQSNGKGREKNGKGRAHASTSTDVGSAASCPIYAATATTAAPPGKPTKKRKSDGLSRPAPYTAEDGKKRYPCGHPGCNKTFSTSGHAARHSRIHAGSRPYMCTFPNCKARFSRQDNSLQHYKTHIAATKSGKEADLSYASKTQEELVEEEAHIAIGRKALEDGTAIAVVRDIIDSNGQKKGEHVERTVGLPLSTRNPPLTSSNANANAKEAISQQQ</sequence>
<keyword evidence="4" id="KW-0862">Zinc</keyword>
<evidence type="ECO:0000256" key="2">
    <source>
        <dbReference type="ARBA" id="ARBA00022737"/>
    </source>
</evidence>
<dbReference type="GO" id="GO:0031519">
    <property type="term" value="C:PcG protein complex"/>
    <property type="evidence" value="ECO:0007669"/>
    <property type="project" value="TreeGrafter"/>
</dbReference>
<dbReference type="InParanoid" id="A0A066V927"/>
<evidence type="ECO:0000256" key="4">
    <source>
        <dbReference type="ARBA" id="ARBA00022833"/>
    </source>
</evidence>
<dbReference type="SMART" id="SM00355">
    <property type="entry name" value="ZnF_C2H2"/>
    <property type="match status" value="2"/>
</dbReference>